<gene>
    <name evidence="7" type="ORF">A9C19_11325</name>
</gene>
<dbReference type="InterPro" id="IPR036759">
    <property type="entry name" value="TPK_catalytic_sf"/>
</dbReference>
<dbReference type="Pfam" id="PF04263">
    <property type="entry name" value="TPK_catalytic"/>
    <property type="match status" value="1"/>
</dbReference>
<accession>A0A1L3MXK1</accession>
<proteinExistence type="predicted"/>
<dbReference type="Pfam" id="PF04265">
    <property type="entry name" value="TPK_B1_binding"/>
    <property type="match status" value="1"/>
</dbReference>
<sequence length="214" mass="24582">MKKIALVAGGPRENLVHLQEYQSEHIIWVGIDKGVNYINGEGLPLSYAFGDFDSISDRDRRDLIDQLNTIKVYPQEKDKTDTELALEWALQQDVDEVYLFGATGGRMDHTLGNIQLLHKSIDYKKNLQIIDKQNHITIYKPGTYTIMNDPDRKYISFLPISMEVKGITLENFKYPLKNCHIHLSSTLCISNELIFEVGTFSFKEGILLMIRSRD</sequence>
<keyword evidence="3 7" id="KW-0418">Kinase</keyword>
<organism evidence="7 8">
    <name type="scientific">Bacillus weihaiensis</name>
    <dbReference type="NCBI Taxonomy" id="1547283"/>
    <lineage>
        <taxon>Bacteria</taxon>
        <taxon>Bacillati</taxon>
        <taxon>Bacillota</taxon>
        <taxon>Bacilli</taxon>
        <taxon>Bacillales</taxon>
        <taxon>Bacillaceae</taxon>
        <taxon>Bacillus</taxon>
    </lineage>
</organism>
<dbReference type="SMART" id="SM00983">
    <property type="entry name" value="TPK_B1_binding"/>
    <property type="match status" value="1"/>
</dbReference>
<dbReference type="InterPro" id="IPR036371">
    <property type="entry name" value="TPK_B1-bd_sf"/>
</dbReference>
<dbReference type="GO" id="GO:0016301">
    <property type="term" value="F:kinase activity"/>
    <property type="evidence" value="ECO:0007669"/>
    <property type="project" value="UniProtKB-KW"/>
</dbReference>
<keyword evidence="4" id="KW-0067">ATP-binding</keyword>
<evidence type="ECO:0000256" key="3">
    <source>
        <dbReference type="ARBA" id="ARBA00022777"/>
    </source>
</evidence>
<dbReference type="EC" id="2.7.6.2" evidence="5"/>
<name>A0A1L3MXK1_9BACI</name>
<dbReference type="EMBL" id="CP016020">
    <property type="protein sequence ID" value="APH07062.1"/>
    <property type="molecule type" value="Genomic_DNA"/>
</dbReference>
<evidence type="ECO:0000313" key="7">
    <source>
        <dbReference type="EMBL" id="APH07062.1"/>
    </source>
</evidence>
<protein>
    <recommendedName>
        <fullName evidence="5">Thiamine diphosphokinase</fullName>
        <ecNumber evidence="5">2.7.6.2</ecNumber>
    </recommendedName>
</protein>
<dbReference type="OrthoDB" id="9804377at2"/>
<dbReference type="STRING" id="1547283.A9C19_11325"/>
<dbReference type="GO" id="GO:0009229">
    <property type="term" value="P:thiamine diphosphate biosynthetic process"/>
    <property type="evidence" value="ECO:0007669"/>
    <property type="project" value="InterPro"/>
</dbReference>
<dbReference type="GO" id="GO:0006772">
    <property type="term" value="P:thiamine metabolic process"/>
    <property type="evidence" value="ECO:0007669"/>
    <property type="project" value="UniProtKB-UniRule"/>
</dbReference>
<dbReference type="AlphaFoldDB" id="A0A1L3MXK1"/>
<evidence type="ECO:0000259" key="6">
    <source>
        <dbReference type="SMART" id="SM00983"/>
    </source>
</evidence>
<evidence type="ECO:0000256" key="2">
    <source>
        <dbReference type="ARBA" id="ARBA00022741"/>
    </source>
</evidence>
<evidence type="ECO:0000313" key="8">
    <source>
        <dbReference type="Proteomes" id="UP000181936"/>
    </source>
</evidence>
<keyword evidence="2" id="KW-0547">Nucleotide-binding</keyword>
<evidence type="ECO:0000256" key="4">
    <source>
        <dbReference type="ARBA" id="ARBA00022840"/>
    </source>
</evidence>
<feature type="domain" description="Thiamin pyrophosphokinase thiamin-binding" evidence="6">
    <location>
        <begin position="142"/>
        <end position="208"/>
    </location>
</feature>
<dbReference type="InterPro" id="IPR006282">
    <property type="entry name" value="Thi_PPkinase"/>
</dbReference>
<dbReference type="Gene3D" id="3.40.50.10240">
    <property type="entry name" value="Thiamin pyrophosphokinase, catalytic domain"/>
    <property type="match status" value="1"/>
</dbReference>
<dbReference type="InterPro" id="IPR007373">
    <property type="entry name" value="Thiamin_PyroPKinase_B1-bd"/>
</dbReference>
<evidence type="ECO:0000256" key="5">
    <source>
        <dbReference type="NCBIfam" id="TIGR01378"/>
    </source>
</evidence>
<reference evidence="7 8" key="1">
    <citation type="journal article" date="2016" name="Sci. Rep.">
        <title>Complete genome sequence and transcriptomic analysis of a novel marine strain Bacillus weihaiensis reveals the mechanism of brown algae degradation.</title>
        <authorList>
            <person name="Zhu Y."/>
            <person name="Chen P."/>
            <person name="Bao Y."/>
            <person name="Men Y."/>
            <person name="Zeng Y."/>
            <person name="Yang J."/>
            <person name="Sun J."/>
            <person name="Sun Y."/>
        </authorList>
    </citation>
    <scope>NUCLEOTIDE SEQUENCE [LARGE SCALE GENOMIC DNA]</scope>
    <source>
        <strain evidence="7 8">Alg07</strain>
    </source>
</reference>
<keyword evidence="1" id="KW-0808">Transferase</keyword>
<dbReference type="PANTHER" id="PTHR41299:SF1">
    <property type="entry name" value="THIAMINE PYROPHOSPHOKINASE"/>
    <property type="match status" value="1"/>
</dbReference>
<dbReference type="NCBIfam" id="TIGR01378">
    <property type="entry name" value="thi_PPkinase"/>
    <property type="match status" value="1"/>
</dbReference>
<dbReference type="RefSeq" id="WP_072581850.1">
    <property type="nucleotide sequence ID" value="NZ_CP016020.1"/>
</dbReference>
<dbReference type="InterPro" id="IPR007371">
    <property type="entry name" value="TPK_catalytic"/>
</dbReference>
<dbReference type="Proteomes" id="UP000181936">
    <property type="component" value="Chromosome"/>
</dbReference>
<dbReference type="GO" id="GO:0004788">
    <property type="term" value="F:thiamine diphosphokinase activity"/>
    <property type="evidence" value="ECO:0007669"/>
    <property type="project" value="UniProtKB-UniRule"/>
</dbReference>
<dbReference type="SUPFAM" id="SSF63862">
    <property type="entry name" value="Thiamin pyrophosphokinase, substrate-binding domain"/>
    <property type="match status" value="1"/>
</dbReference>
<dbReference type="InterPro" id="IPR053149">
    <property type="entry name" value="TPK"/>
</dbReference>
<dbReference type="CDD" id="cd07995">
    <property type="entry name" value="TPK"/>
    <property type="match status" value="1"/>
</dbReference>
<evidence type="ECO:0000256" key="1">
    <source>
        <dbReference type="ARBA" id="ARBA00022679"/>
    </source>
</evidence>
<dbReference type="KEGG" id="bwh:A9C19_11325"/>
<dbReference type="GO" id="GO:0005524">
    <property type="term" value="F:ATP binding"/>
    <property type="evidence" value="ECO:0007669"/>
    <property type="project" value="UniProtKB-KW"/>
</dbReference>
<dbReference type="SUPFAM" id="SSF63999">
    <property type="entry name" value="Thiamin pyrophosphokinase, catalytic domain"/>
    <property type="match status" value="1"/>
</dbReference>
<dbReference type="GO" id="GO:0030975">
    <property type="term" value="F:thiamine binding"/>
    <property type="evidence" value="ECO:0007669"/>
    <property type="project" value="InterPro"/>
</dbReference>
<keyword evidence="8" id="KW-1185">Reference proteome</keyword>
<dbReference type="PANTHER" id="PTHR41299">
    <property type="entry name" value="THIAMINE PYROPHOSPHOKINASE"/>
    <property type="match status" value="1"/>
</dbReference>